<feature type="coiled-coil region" evidence="1">
    <location>
        <begin position="85"/>
        <end position="129"/>
    </location>
</feature>
<gene>
    <name evidence="3" type="ORF">B0T11DRAFT_1190</name>
</gene>
<feature type="compositionally biased region" description="Polar residues" evidence="2">
    <location>
        <begin position="363"/>
        <end position="382"/>
    </location>
</feature>
<accession>A0A8K0X764</accession>
<evidence type="ECO:0000313" key="3">
    <source>
        <dbReference type="EMBL" id="KAH7374521.1"/>
    </source>
</evidence>
<name>A0A8K0X764_9PEZI</name>
<protein>
    <submittedName>
        <fullName evidence="3">Uncharacterized protein</fullName>
    </submittedName>
</protein>
<feature type="compositionally biased region" description="Basic and acidic residues" evidence="2">
    <location>
        <begin position="526"/>
        <end position="540"/>
    </location>
</feature>
<dbReference type="AlphaFoldDB" id="A0A8K0X764"/>
<keyword evidence="4" id="KW-1185">Reference proteome</keyword>
<sequence length="540" mass="59353">MEAQALASLLGRYGRDVGVDERAIHDALENPIYGTAFKEWVQLHLGHENLLSVDELDLYTSLDKAGVVDQLVASQDLALVHPVSRQDLTTAIEELERSTAAINERTESLKQHQNALAKLVDTSDKARKARSRMDEACVARQTNEQKKLLTTVEGLAQTLSFQATELEAQATTAIDNLRQAADNVFRSDDKLLSSLKKLGQELDPEDPEEKANVEKLRETCMRLIKFTVEVARTKLDRVYLEALVSAQRNPSQQRASPEEVRGLQEEVESLYAEILPVAQMSVEQQYLEPALKAVAERNGNTLGRSAEAAAYVNACLDYLVDHMTRLTTHAETIQSHQAASAGLIEATRTELAVPATPPKKKQVPQQLMSPVRPRSTTYTASAMATPAPGHRRHRSSGAFAEEGPLEALMRLLAIHIPATSGSEAEDAVAALARSQADRSAKSRDVALNAQESFERAVAAHLGDSWRAIQLLRDSVLAESPFGPEVRLADPEIEGSIVVLGQEVAKVRERVGEAEDIVAKGRGRKHAGSERQREMVERWAR</sequence>
<organism evidence="3 4">
    <name type="scientific">Plectosphaerella cucumerina</name>
    <dbReference type="NCBI Taxonomy" id="40658"/>
    <lineage>
        <taxon>Eukaryota</taxon>
        <taxon>Fungi</taxon>
        <taxon>Dikarya</taxon>
        <taxon>Ascomycota</taxon>
        <taxon>Pezizomycotina</taxon>
        <taxon>Sordariomycetes</taxon>
        <taxon>Hypocreomycetidae</taxon>
        <taxon>Glomerellales</taxon>
        <taxon>Plectosphaerellaceae</taxon>
        <taxon>Plectosphaerella</taxon>
    </lineage>
</organism>
<comment type="caution">
    <text evidence="3">The sequence shown here is derived from an EMBL/GenBank/DDBJ whole genome shotgun (WGS) entry which is preliminary data.</text>
</comment>
<proteinExistence type="predicted"/>
<feature type="region of interest" description="Disordered" evidence="2">
    <location>
        <begin position="518"/>
        <end position="540"/>
    </location>
</feature>
<dbReference type="Proteomes" id="UP000813385">
    <property type="component" value="Unassembled WGS sequence"/>
</dbReference>
<dbReference type="EMBL" id="JAGPXD010000001">
    <property type="protein sequence ID" value="KAH7374521.1"/>
    <property type="molecule type" value="Genomic_DNA"/>
</dbReference>
<reference evidence="3" key="1">
    <citation type="journal article" date="2021" name="Nat. Commun.">
        <title>Genetic determinants of endophytism in the Arabidopsis root mycobiome.</title>
        <authorList>
            <person name="Mesny F."/>
            <person name="Miyauchi S."/>
            <person name="Thiergart T."/>
            <person name="Pickel B."/>
            <person name="Atanasova L."/>
            <person name="Karlsson M."/>
            <person name="Huettel B."/>
            <person name="Barry K.W."/>
            <person name="Haridas S."/>
            <person name="Chen C."/>
            <person name="Bauer D."/>
            <person name="Andreopoulos W."/>
            <person name="Pangilinan J."/>
            <person name="LaButti K."/>
            <person name="Riley R."/>
            <person name="Lipzen A."/>
            <person name="Clum A."/>
            <person name="Drula E."/>
            <person name="Henrissat B."/>
            <person name="Kohler A."/>
            <person name="Grigoriev I.V."/>
            <person name="Martin F.M."/>
            <person name="Hacquard S."/>
        </authorList>
    </citation>
    <scope>NUCLEOTIDE SEQUENCE</scope>
    <source>
        <strain evidence="3">MPI-CAGE-AT-0016</strain>
    </source>
</reference>
<evidence type="ECO:0000313" key="4">
    <source>
        <dbReference type="Proteomes" id="UP000813385"/>
    </source>
</evidence>
<dbReference type="OrthoDB" id="5314201at2759"/>
<feature type="region of interest" description="Disordered" evidence="2">
    <location>
        <begin position="352"/>
        <end position="396"/>
    </location>
</feature>
<evidence type="ECO:0000256" key="2">
    <source>
        <dbReference type="SAM" id="MobiDB-lite"/>
    </source>
</evidence>
<evidence type="ECO:0000256" key="1">
    <source>
        <dbReference type="SAM" id="Coils"/>
    </source>
</evidence>
<keyword evidence="1" id="KW-0175">Coiled coil</keyword>